<dbReference type="SMART" id="SM00387">
    <property type="entry name" value="HATPase_c"/>
    <property type="match status" value="1"/>
</dbReference>
<dbReference type="SMART" id="SM00091">
    <property type="entry name" value="PAS"/>
    <property type="match status" value="3"/>
</dbReference>
<protein>
    <recommendedName>
        <fullName evidence="3">histidine kinase</fullName>
        <ecNumber evidence="3">2.7.13.3</ecNumber>
    </recommendedName>
</protein>
<dbReference type="Proteomes" id="UP000181976">
    <property type="component" value="Unassembled WGS sequence"/>
</dbReference>
<feature type="domain" description="PAS" evidence="13">
    <location>
        <begin position="271"/>
        <end position="346"/>
    </location>
</feature>
<dbReference type="SMART" id="SM00388">
    <property type="entry name" value="HisKA"/>
    <property type="match status" value="1"/>
</dbReference>
<keyword evidence="7" id="KW-0547">Nucleotide-binding</keyword>
<dbReference type="SUPFAM" id="SSF55874">
    <property type="entry name" value="ATPase domain of HSP90 chaperone/DNA topoisomerase II/histidine kinase"/>
    <property type="match status" value="1"/>
</dbReference>
<evidence type="ECO:0000259" key="12">
    <source>
        <dbReference type="PROSITE" id="PS50109"/>
    </source>
</evidence>
<dbReference type="OrthoDB" id="717811at2"/>
<dbReference type="EC" id="2.7.13.3" evidence="3"/>
<dbReference type="InterPro" id="IPR036890">
    <property type="entry name" value="HATPase_C_sf"/>
</dbReference>
<dbReference type="InterPro" id="IPR003594">
    <property type="entry name" value="HATPase_dom"/>
</dbReference>
<dbReference type="SUPFAM" id="SSF55785">
    <property type="entry name" value="PYP-like sensor domain (PAS domain)"/>
    <property type="match status" value="3"/>
</dbReference>
<comment type="catalytic activity">
    <reaction evidence="1">
        <text>ATP + protein L-histidine = ADP + protein N-phospho-L-histidine.</text>
        <dbReference type="EC" id="2.7.13.3"/>
    </reaction>
</comment>
<dbReference type="InterPro" id="IPR003661">
    <property type="entry name" value="HisK_dim/P_dom"/>
</dbReference>
<dbReference type="InterPro" id="IPR004358">
    <property type="entry name" value="Sig_transdc_His_kin-like_C"/>
</dbReference>
<dbReference type="NCBIfam" id="TIGR00229">
    <property type="entry name" value="sensory_box"/>
    <property type="match status" value="3"/>
</dbReference>
<dbReference type="PRINTS" id="PR00344">
    <property type="entry name" value="BCTRLSENSOR"/>
</dbReference>
<dbReference type="GO" id="GO:0005886">
    <property type="term" value="C:plasma membrane"/>
    <property type="evidence" value="ECO:0007669"/>
    <property type="project" value="UniProtKB-SubCell"/>
</dbReference>
<keyword evidence="4" id="KW-1003">Cell membrane</keyword>
<dbReference type="GO" id="GO:0000155">
    <property type="term" value="F:phosphorelay sensor kinase activity"/>
    <property type="evidence" value="ECO:0007669"/>
    <property type="project" value="InterPro"/>
</dbReference>
<feature type="domain" description="PAC" evidence="14">
    <location>
        <begin position="218"/>
        <end position="270"/>
    </location>
</feature>
<evidence type="ECO:0000259" key="13">
    <source>
        <dbReference type="PROSITE" id="PS50112"/>
    </source>
</evidence>
<reference evidence="15 16" key="1">
    <citation type="submission" date="2016-10" db="EMBL/GenBank/DDBJ databases">
        <authorList>
            <person name="de Groot N.N."/>
        </authorList>
    </citation>
    <scope>NUCLEOTIDE SEQUENCE [LARGE SCALE GENOMIC DNA]</scope>
    <source>
        <strain evidence="15 16">DSM 19012</strain>
    </source>
</reference>
<dbReference type="PROSITE" id="PS50113">
    <property type="entry name" value="PAC"/>
    <property type="match status" value="2"/>
</dbReference>
<evidence type="ECO:0000256" key="10">
    <source>
        <dbReference type="ARBA" id="ARBA00023012"/>
    </source>
</evidence>
<evidence type="ECO:0000256" key="9">
    <source>
        <dbReference type="ARBA" id="ARBA00022840"/>
    </source>
</evidence>
<feature type="domain" description="PAC" evidence="14">
    <location>
        <begin position="349"/>
        <end position="401"/>
    </location>
</feature>
<dbReference type="Pfam" id="PF08447">
    <property type="entry name" value="PAS_3"/>
    <property type="match status" value="1"/>
</dbReference>
<sequence length="632" mass="72162">MENNPTKNNFFDQATLDRFCIDHAGIGIFQISEETGQILNVNRKVCTDLGYTREELLNMTIFELDTAFSDGDIEKWRQHRQNIKERGGGTIESFHKCKDGSVIPVEVTITYITFQGKSLAFSFSKNISKRKKIENALKNSEKLFRTTLYSIGDGVITCDLNGNIQNINKVAENLTGWIEKEAKGLPLEKVFRIINEHTRKKVINPVDKVFAEGKIVGLANHTLLISKDGRKIPIADSGAPIFSDEGNITGAVLVFRDQTEERQQQRELEKSRNYLSTLMNNLPGMAFRCKNFPTWNMEYVSKGCEELTGFKPEEFIQEDQISFSSLIHPEDLSQIWETVQNAIQKKKPYQIEYRIRTKDGTEKWVWEKGEAVFFEGNKVDVIEGFITDITERKNFEKKLKDNDQLKTAFLQNVSHEIRTPLNAILGFSELVKLNDIPQKEKNDYLDIIQSNGQKLLNILNNVLELSKIETGDIVITPTRFQLNSLFNELLSIFSIQAQEKGLKLIFSKADTNNLTIFTDYTKLDQILTNLISNAIKYTEKGEIEIGYFKKDRNILFFVKDTGIGISKSQQKKVFERFYRSDDPKTRNHDGVGLGLSICLGLLNKLNGEIWLESQPGKGTNFFFSLPAEFTLA</sequence>
<dbReference type="PROSITE" id="PS50112">
    <property type="entry name" value="PAS"/>
    <property type="match status" value="2"/>
</dbReference>
<dbReference type="FunFam" id="3.30.565.10:FF:000023">
    <property type="entry name" value="PAS domain-containing sensor histidine kinase"/>
    <property type="match status" value="1"/>
</dbReference>
<organism evidence="15 16">
    <name type="scientific">Thermophagus xiamenensis</name>
    <dbReference type="NCBI Taxonomy" id="385682"/>
    <lineage>
        <taxon>Bacteria</taxon>
        <taxon>Pseudomonadati</taxon>
        <taxon>Bacteroidota</taxon>
        <taxon>Bacteroidia</taxon>
        <taxon>Marinilabiliales</taxon>
        <taxon>Marinilabiliaceae</taxon>
        <taxon>Thermophagus</taxon>
    </lineage>
</organism>
<dbReference type="Pfam" id="PF02518">
    <property type="entry name" value="HATPase_c"/>
    <property type="match status" value="1"/>
</dbReference>
<keyword evidence="8" id="KW-0418">Kinase</keyword>
<dbReference type="EMBL" id="FONA01000005">
    <property type="protein sequence ID" value="SFE00324.1"/>
    <property type="molecule type" value="Genomic_DNA"/>
</dbReference>
<dbReference type="Gene3D" id="1.10.287.130">
    <property type="match status" value="1"/>
</dbReference>
<accession>A0A1I1WYQ8</accession>
<dbReference type="eggNOG" id="COG5002">
    <property type="taxonomic scope" value="Bacteria"/>
</dbReference>
<dbReference type="eggNOG" id="COG4191">
    <property type="taxonomic scope" value="Bacteria"/>
</dbReference>
<dbReference type="InterPro" id="IPR000700">
    <property type="entry name" value="PAS-assoc_C"/>
</dbReference>
<dbReference type="RefSeq" id="WP_010526688.1">
    <property type="nucleotide sequence ID" value="NZ_AFSL01000015.1"/>
</dbReference>
<evidence type="ECO:0000313" key="16">
    <source>
        <dbReference type="Proteomes" id="UP000181976"/>
    </source>
</evidence>
<evidence type="ECO:0000256" key="6">
    <source>
        <dbReference type="ARBA" id="ARBA00022679"/>
    </source>
</evidence>
<dbReference type="CDD" id="cd16922">
    <property type="entry name" value="HATPase_EvgS-ArcB-TorS-like"/>
    <property type="match status" value="1"/>
</dbReference>
<keyword evidence="6" id="KW-0808">Transferase</keyword>
<evidence type="ECO:0000256" key="3">
    <source>
        <dbReference type="ARBA" id="ARBA00012438"/>
    </source>
</evidence>
<dbReference type="SUPFAM" id="SSF47384">
    <property type="entry name" value="Homodimeric domain of signal transducing histidine kinase"/>
    <property type="match status" value="1"/>
</dbReference>
<dbReference type="InParanoid" id="A0A1I1WYQ8"/>
<keyword evidence="9" id="KW-0067">ATP-binding</keyword>
<keyword evidence="10" id="KW-0902">Two-component regulatory system</keyword>
<dbReference type="Gene3D" id="3.30.565.10">
    <property type="entry name" value="Histidine kinase-like ATPase, C-terminal domain"/>
    <property type="match status" value="1"/>
</dbReference>
<name>A0A1I1WYQ8_9BACT</name>
<dbReference type="CDD" id="cd00130">
    <property type="entry name" value="PAS"/>
    <property type="match status" value="3"/>
</dbReference>
<evidence type="ECO:0000313" key="15">
    <source>
        <dbReference type="EMBL" id="SFE00324.1"/>
    </source>
</evidence>
<gene>
    <name evidence="15" type="ORF">SAMN05444380_10582</name>
</gene>
<comment type="subcellular location">
    <subcellularLocation>
        <location evidence="2">Cell membrane</location>
    </subcellularLocation>
</comment>
<dbReference type="InterPro" id="IPR013655">
    <property type="entry name" value="PAS_fold_3"/>
</dbReference>
<evidence type="ECO:0000256" key="2">
    <source>
        <dbReference type="ARBA" id="ARBA00004236"/>
    </source>
</evidence>
<dbReference type="PANTHER" id="PTHR43711:SF31">
    <property type="entry name" value="HISTIDINE KINASE"/>
    <property type="match status" value="1"/>
</dbReference>
<evidence type="ECO:0000256" key="1">
    <source>
        <dbReference type="ARBA" id="ARBA00000085"/>
    </source>
</evidence>
<dbReference type="InterPro" id="IPR001610">
    <property type="entry name" value="PAC"/>
</dbReference>
<dbReference type="InterPro" id="IPR000014">
    <property type="entry name" value="PAS"/>
</dbReference>
<evidence type="ECO:0000259" key="14">
    <source>
        <dbReference type="PROSITE" id="PS50113"/>
    </source>
</evidence>
<dbReference type="STRING" id="385682.SAMN05444380_10582"/>
<keyword evidence="5" id="KW-0597">Phosphoprotein</keyword>
<evidence type="ECO:0000256" key="7">
    <source>
        <dbReference type="ARBA" id="ARBA00022741"/>
    </source>
</evidence>
<evidence type="ECO:0000256" key="5">
    <source>
        <dbReference type="ARBA" id="ARBA00022553"/>
    </source>
</evidence>
<keyword evidence="11" id="KW-0472">Membrane</keyword>
<feature type="domain" description="Histidine kinase" evidence="12">
    <location>
        <begin position="412"/>
        <end position="629"/>
    </location>
</feature>
<keyword evidence="16" id="KW-1185">Reference proteome</keyword>
<dbReference type="Pfam" id="PF00512">
    <property type="entry name" value="HisKA"/>
    <property type="match status" value="1"/>
</dbReference>
<dbReference type="InterPro" id="IPR035965">
    <property type="entry name" value="PAS-like_dom_sf"/>
</dbReference>
<dbReference type="AlphaFoldDB" id="A0A1I1WYQ8"/>
<dbReference type="InterPro" id="IPR005467">
    <property type="entry name" value="His_kinase_dom"/>
</dbReference>
<dbReference type="GO" id="GO:0006355">
    <property type="term" value="P:regulation of DNA-templated transcription"/>
    <property type="evidence" value="ECO:0007669"/>
    <property type="project" value="InterPro"/>
</dbReference>
<feature type="domain" description="PAS" evidence="13">
    <location>
        <begin position="140"/>
        <end position="213"/>
    </location>
</feature>
<evidence type="ECO:0000256" key="8">
    <source>
        <dbReference type="ARBA" id="ARBA00022777"/>
    </source>
</evidence>
<dbReference type="InterPro" id="IPR050736">
    <property type="entry name" value="Sensor_HK_Regulatory"/>
</dbReference>
<proteinExistence type="predicted"/>
<dbReference type="InterPro" id="IPR036097">
    <property type="entry name" value="HisK_dim/P_sf"/>
</dbReference>
<dbReference type="PROSITE" id="PS50109">
    <property type="entry name" value="HIS_KIN"/>
    <property type="match status" value="1"/>
</dbReference>
<dbReference type="Gene3D" id="3.30.450.20">
    <property type="entry name" value="PAS domain"/>
    <property type="match status" value="3"/>
</dbReference>
<dbReference type="PANTHER" id="PTHR43711">
    <property type="entry name" value="TWO-COMPONENT HISTIDINE KINASE"/>
    <property type="match status" value="1"/>
</dbReference>
<dbReference type="SMART" id="SM00086">
    <property type="entry name" value="PAC"/>
    <property type="match status" value="3"/>
</dbReference>
<dbReference type="GO" id="GO:0005524">
    <property type="term" value="F:ATP binding"/>
    <property type="evidence" value="ECO:0007669"/>
    <property type="project" value="UniProtKB-KW"/>
</dbReference>
<evidence type="ECO:0000256" key="11">
    <source>
        <dbReference type="ARBA" id="ARBA00023136"/>
    </source>
</evidence>
<evidence type="ECO:0000256" key="4">
    <source>
        <dbReference type="ARBA" id="ARBA00022475"/>
    </source>
</evidence>
<dbReference type="CDD" id="cd00082">
    <property type="entry name" value="HisKA"/>
    <property type="match status" value="1"/>
</dbReference>
<dbReference type="Pfam" id="PF13426">
    <property type="entry name" value="PAS_9"/>
    <property type="match status" value="2"/>
</dbReference>